<evidence type="ECO:0000313" key="3">
    <source>
        <dbReference type="EMBL" id="XBS22051.1"/>
    </source>
</evidence>
<gene>
    <name evidence="3" type="ORF">Q9L42_007985</name>
</gene>
<dbReference type="EMBL" id="CP157743">
    <property type="protein sequence ID" value="XBS22051.1"/>
    <property type="molecule type" value="Genomic_DNA"/>
</dbReference>
<evidence type="ECO:0000256" key="1">
    <source>
        <dbReference type="SAM" id="Phobius"/>
    </source>
</evidence>
<feature type="domain" description="DZANK-type" evidence="2">
    <location>
        <begin position="170"/>
        <end position="215"/>
    </location>
</feature>
<feature type="transmembrane region" description="Helical" evidence="1">
    <location>
        <begin position="121"/>
        <end position="139"/>
    </location>
</feature>
<feature type="transmembrane region" description="Helical" evidence="1">
    <location>
        <begin position="15"/>
        <end position="35"/>
    </location>
</feature>
<accession>A0AAU7NYE6</accession>
<evidence type="ECO:0000313" key="4">
    <source>
        <dbReference type="Proteomes" id="UP001225378"/>
    </source>
</evidence>
<evidence type="ECO:0000259" key="2">
    <source>
        <dbReference type="Pfam" id="PF12773"/>
    </source>
</evidence>
<dbReference type="AlphaFoldDB" id="A0AAU7NYE6"/>
<sequence>MTGPASPAVNACRHAAQYFITMLMILVLGKLITWVPVMQRLQVLDTFTAADVVWFVAKAAALLVFYLFARYSIKAVPNSGGMLSFVKGIAEPLTVLVIVIIGQALLWQLLGPFVDADGRTFYYSAAIVLILAISVWLILSAYRDALYLVDSTKKVSGFLSRFVPNQRVICNQCDAEIDANANYCSQCGHKIAESSHCSECGGVLTATQPFCPHCGAEVNWDEK</sequence>
<reference evidence="3 4" key="1">
    <citation type="journal article" date="2024" name="Microbiology">
        <title>Methylomarinum rosea sp. nov., a novel halophilic methanotrophic bacterium from the hypersaline Lake Elton.</title>
        <authorList>
            <person name="Suleimanov R.Z."/>
            <person name="Oshkin I.Y."/>
            <person name="Danilova O.V."/>
            <person name="Suzina N.E."/>
            <person name="Dedysh S.N."/>
        </authorList>
    </citation>
    <scope>NUCLEOTIDE SEQUENCE [LARGE SCALE GENOMIC DNA]</scope>
    <source>
        <strain evidence="3 4">Ch1-1</strain>
    </source>
</reference>
<proteinExistence type="predicted"/>
<feature type="transmembrane region" description="Helical" evidence="1">
    <location>
        <begin position="89"/>
        <end position="109"/>
    </location>
</feature>
<dbReference type="InterPro" id="IPR025874">
    <property type="entry name" value="DZR"/>
</dbReference>
<dbReference type="RefSeq" id="WP_305908972.1">
    <property type="nucleotide sequence ID" value="NZ_CP157743.1"/>
</dbReference>
<dbReference type="Pfam" id="PF12773">
    <property type="entry name" value="DZR"/>
    <property type="match status" value="1"/>
</dbReference>
<protein>
    <submittedName>
        <fullName evidence="3">Zinc ribbon domain-containing protein</fullName>
    </submittedName>
</protein>
<keyword evidence="1" id="KW-0812">Transmembrane</keyword>
<keyword evidence="1" id="KW-0472">Membrane</keyword>
<keyword evidence="4" id="KW-1185">Reference proteome</keyword>
<keyword evidence="1" id="KW-1133">Transmembrane helix</keyword>
<organism evidence="3 4">
    <name type="scientific">Methylomarinum roseum</name>
    <dbReference type="NCBI Taxonomy" id="3067653"/>
    <lineage>
        <taxon>Bacteria</taxon>
        <taxon>Pseudomonadati</taxon>
        <taxon>Pseudomonadota</taxon>
        <taxon>Gammaproteobacteria</taxon>
        <taxon>Methylococcales</taxon>
        <taxon>Methylococcaceae</taxon>
        <taxon>Methylomarinum</taxon>
    </lineage>
</organism>
<feature type="transmembrane region" description="Helical" evidence="1">
    <location>
        <begin position="47"/>
        <end position="68"/>
    </location>
</feature>
<dbReference type="KEGG" id="mech:Q9L42_007985"/>
<dbReference type="Proteomes" id="UP001225378">
    <property type="component" value="Chromosome"/>
</dbReference>
<name>A0AAU7NYE6_9GAMM</name>